<reference evidence="1 2" key="2">
    <citation type="submission" date="2018-11" db="EMBL/GenBank/DDBJ databases">
        <authorList>
            <consortium name="Pathogen Informatics"/>
        </authorList>
    </citation>
    <scope>NUCLEOTIDE SEQUENCE [LARGE SCALE GENOMIC DNA]</scope>
    <source>
        <strain evidence="1">Dakar</strain>
        <strain evidence="2">Dakar, Senegal</strain>
    </source>
</reference>
<dbReference type="WBParaSite" id="SCUD_0002038101-mRNA-1">
    <property type="protein sequence ID" value="SCUD_0002038101-mRNA-1"/>
    <property type="gene ID" value="SCUD_0002038101"/>
</dbReference>
<evidence type="ECO:0000313" key="2">
    <source>
        <dbReference type="Proteomes" id="UP000279833"/>
    </source>
</evidence>
<gene>
    <name evidence="1" type="ORF">SCUD_LOCUS20381</name>
</gene>
<dbReference type="Proteomes" id="UP000279833">
    <property type="component" value="Unassembled WGS sequence"/>
</dbReference>
<accession>A0A183KZ81</accession>
<dbReference type="EMBL" id="UZAK01044169">
    <property type="protein sequence ID" value="VDP72033.1"/>
    <property type="molecule type" value="Genomic_DNA"/>
</dbReference>
<dbReference type="AlphaFoldDB" id="A0A183KZ81"/>
<sequence>MRPLSDKPRGNAKSINLDDIAERALSIIKEIVVKTTMLAHHDTEMRIGIAVGASNLPIRVLERVINNAG</sequence>
<evidence type="ECO:0000313" key="3">
    <source>
        <dbReference type="WBParaSite" id="SCUD_0002038101-mRNA-1"/>
    </source>
</evidence>
<protein>
    <submittedName>
        <fullName evidence="3">Transcriptional regulator</fullName>
    </submittedName>
</protein>
<name>A0A183KZ81_9TREM</name>
<evidence type="ECO:0000313" key="1">
    <source>
        <dbReference type="EMBL" id="VDP72033.1"/>
    </source>
</evidence>
<organism evidence="3">
    <name type="scientific">Schistosoma curassoni</name>
    <dbReference type="NCBI Taxonomy" id="6186"/>
    <lineage>
        <taxon>Eukaryota</taxon>
        <taxon>Metazoa</taxon>
        <taxon>Spiralia</taxon>
        <taxon>Lophotrochozoa</taxon>
        <taxon>Platyhelminthes</taxon>
        <taxon>Trematoda</taxon>
        <taxon>Digenea</taxon>
        <taxon>Strigeidida</taxon>
        <taxon>Schistosomatoidea</taxon>
        <taxon>Schistosomatidae</taxon>
        <taxon>Schistosoma</taxon>
    </lineage>
</organism>
<keyword evidence="2" id="KW-1185">Reference proteome</keyword>
<proteinExistence type="predicted"/>
<reference evidence="3" key="1">
    <citation type="submission" date="2016-06" db="UniProtKB">
        <authorList>
            <consortium name="WormBaseParasite"/>
        </authorList>
    </citation>
    <scope>IDENTIFICATION</scope>
</reference>